<proteinExistence type="predicted"/>
<dbReference type="AlphaFoldDB" id="A0A067PIG8"/>
<dbReference type="Proteomes" id="UP000027265">
    <property type="component" value="Unassembled WGS sequence"/>
</dbReference>
<sequence length="80" mass="9067">LDWALIGEIGNEIDIKKGLFPPPGANPRQGGKKKSEHHWKLCLALFSDHADYKTAFNRAAKGTAKERQAWSNKIKNRLRK</sequence>
<dbReference type="InParanoid" id="A0A067PIG8"/>
<organism evidence="1 2">
    <name type="scientific">Jaapia argillacea MUCL 33604</name>
    <dbReference type="NCBI Taxonomy" id="933084"/>
    <lineage>
        <taxon>Eukaryota</taxon>
        <taxon>Fungi</taxon>
        <taxon>Dikarya</taxon>
        <taxon>Basidiomycota</taxon>
        <taxon>Agaricomycotina</taxon>
        <taxon>Agaricomycetes</taxon>
        <taxon>Agaricomycetidae</taxon>
        <taxon>Jaapiales</taxon>
        <taxon>Jaapiaceae</taxon>
        <taxon>Jaapia</taxon>
    </lineage>
</organism>
<gene>
    <name evidence="1" type="ORF">JAAARDRAFT_136937</name>
</gene>
<evidence type="ECO:0000313" key="2">
    <source>
        <dbReference type="Proteomes" id="UP000027265"/>
    </source>
</evidence>
<accession>A0A067PIG8</accession>
<reference evidence="2" key="1">
    <citation type="journal article" date="2014" name="Proc. Natl. Acad. Sci. U.S.A.">
        <title>Extensive sampling of basidiomycete genomes demonstrates inadequacy of the white-rot/brown-rot paradigm for wood decay fungi.</title>
        <authorList>
            <person name="Riley R."/>
            <person name="Salamov A.A."/>
            <person name="Brown D.W."/>
            <person name="Nagy L.G."/>
            <person name="Floudas D."/>
            <person name="Held B.W."/>
            <person name="Levasseur A."/>
            <person name="Lombard V."/>
            <person name="Morin E."/>
            <person name="Otillar R."/>
            <person name="Lindquist E.A."/>
            <person name="Sun H."/>
            <person name="LaButti K.M."/>
            <person name="Schmutz J."/>
            <person name="Jabbour D."/>
            <person name="Luo H."/>
            <person name="Baker S.E."/>
            <person name="Pisabarro A.G."/>
            <person name="Walton J.D."/>
            <person name="Blanchette R.A."/>
            <person name="Henrissat B."/>
            <person name="Martin F."/>
            <person name="Cullen D."/>
            <person name="Hibbett D.S."/>
            <person name="Grigoriev I.V."/>
        </authorList>
    </citation>
    <scope>NUCLEOTIDE SEQUENCE [LARGE SCALE GENOMIC DNA]</scope>
    <source>
        <strain evidence="2">MUCL 33604</strain>
    </source>
</reference>
<dbReference type="EMBL" id="KL197733">
    <property type="protein sequence ID" value="KDQ53630.1"/>
    <property type="molecule type" value="Genomic_DNA"/>
</dbReference>
<feature type="non-terminal residue" evidence="1">
    <location>
        <position position="1"/>
    </location>
</feature>
<evidence type="ECO:0000313" key="1">
    <source>
        <dbReference type="EMBL" id="KDQ53630.1"/>
    </source>
</evidence>
<name>A0A067PIG8_9AGAM</name>
<dbReference type="OrthoDB" id="3266275at2759"/>
<keyword evidence="2" id="KW-1185">Reference proteome</keyword>
<protein>
    <submittedName>
        <fullName evidence="1">Uncharacterized protein</fullName>
    </submittedName>
</protein>
<dbReference type="HOGENOM" id="CLU_2590092_0_0_1"/>